<dbReference type="PANTHER" id="PTHR34039">
    <property type="entry name" value="UPF0102 PROTEIN YRAN"/>
    <property type="match status" value="1"/>
</dbReference>
<dbReference type="OrthoDB" id="9794876at2"/>
<dbReference type="InterPro" id="IPR003509">
    <property type="entry name" value="UPF0102_YraN-like"/>
</dbReference>
<dbReference type="Proteomes" id="UP000288178">
    <property type="component" value="Unassembled WGS sequence"/>
</dbReference>
<sequence length="134" mass="14291">MFKAFGGAFGRAGSTKATGDAAEVRALTHLQRQGLTLVERNYRVARGPRARGGEVDLILRAPDGTLVFCEVRARRSLAQGGAAASVGAAKQRALVLAAQHFLRRYASPPPCRFDVVAIDGDRLEWLPGAFDVTG</sequence>
<dbReference type="NCBIfam" id="TIGR00252">
    <property type="entry name" value="YraN family protein"/>
    <property type="match status" value="1"/>
</dbReference>
<accession>A0A3S3S8E1</accession>
<dbReference type="Pfam" id="PF02021">
    <property type="entry name" value="UPF0102"/>
    <property type="match status" value="1"/>
</dbReference>
<evidence type="ECO:0000313" key="3">
    <source>
        <dbReference type="EMBL" id="RVT48078.1"/>
    </source>
</evidence>
<dbReference type="EMBL" id="SACT01000011">
    <property type="protein sequence ID" value="RVT48078.1"/>
    <property type="molecule type" value="Genomic_DNA"/>
</dbReference>
<gene>
    <name evidence="3" type="ORF">ENE75_23090</name>
</gene>
<evidence type="ECO:0000256" key="1">
    <source>
        <dbReference type="ARBA" id="ARBA00006738"/>
    </source>
</evidence>
<evidence type="ECO:0000256" key="2">
    <source>
        <dbReference type="HAMAP-Rule" id="MF_00048"/>
    </source>
</evidence>
<keyword evidence="4" id="KW-1185">Reference proteome</keyword>
<dbReference type="NCBIfam" id="NF009150">
    <property type="entry name" value="PRK12497.1-3"/>
    <property type="match status" value="1"/>
</dbReference>
<evidence type="ECO:0000313" key="4">
    <source>
        <dbReference type="Proteomes" id="UP000288178"/>
    </source>
</evidence>
<name>A0A3S3S8E1_9BURK</name>
<dbReference type="AlphaFoldDB" id="A0A3S3S8E1"/>
<dbReference type="SUPFAM" id="SSF52980">
    <property type="entry name" value="Restriction endonuclease-like"/>
    <property type="match status" value="1"/>
</dbReference>
<comment type="similarity">
    <text evidence="1 2">Belongs to the UPF0102 family.</text>
</comment>
<dbReference type="GO" id="GO:0003676">
    <property type="term" value="F:nucleic acid binding"/>
    <property type="evidence" value="ECO:0007669"/>
    <property type="project" value="InterPro"/>
</dbReference>
<proteinExistence type="inferred from homology"/>
<dbReference type="InterPro" id="IPR011856">
    <property type="entry name" value="tRNA_endonuc-like_dom_sf"/>
</dbReference>
<dbReference type="PANTHER" id="PTHR34039:SF1">
    <property type="entry name" value="UPF0102 PROTEIN YRAN"/>
    <property type="match status" value="1"/>
</dbReference>
<protein>
    <recommendedName>
        <fullName evidence="2">UPF0102 protein ENE75_23090</fullName>
    </recommendedName>
</protein>
<dbReference type="RefSeq" id="WP_128201149.1">
    <property type="nucleotide sequence ID" value="NZ_SACT01000011.1"/>
</dbReference>
<organism evidence="3 4">
    <name type="scientific">Rubrivivax albus</name>
    <dbReference type="NCBI Taxonomy" id="2499835"/>
    <lineage>
        <taxon>Bacteria</taxon>
        <taxon>Pseudomonadati</taxon>
        <taxon>Pseudomonadota</taxon>
        <taxon>Betaproteobacteria</taxon>
        <taxon>Burkholderiales</taxon>
        <taxon>Sphaerotilaceae</taxon>
        <taxon>Rubrivivax</taxon>
    </lineage>
</organism>
<dbReference type="InterPro" id="IPR011335">
    <property type="entry name" value="Restrct_endonuc-II-like"/>
</dbReference>
<comment type="caution">
    <text evidence="3">The sequence shown here is derived from an EMBL/GenBank/DDBJ whole genome shotgun (WGS) entry which is preliminary data.</text>
</comment>
<reference evidence="3 4" key="1">
    <citation type="submission" date="2019-01" db="EMBL/GenBank/DDBJ databases">
        <authorList>
            <person name="Chen W.-M."/>
        </authorList>
    </citation>
    <scope>NUCLEOTIDE SEQUENCE [LARGE SCALE GENOMIC DNA]</scope>
    <source>
        <strain evidence="3 4">ICH-3</strain>
    </source>
</reference>
<dbReference type="Gene3D" id="3.40.1350.10">
    <property type="match status" value="1"/>
</dbReference>
<dbReference type="HAMAP" id="MF_00048">
    <property type="entry name" value="UPF0102"/>
    <property type="match status" value="1"/>
</dbReference>